<name>A0A923M4K1_9BURK</name>
<dbReference type="RefSeq" id="WP_187079727.1">
    <property type="nucleotide sequence ID" value="NZ_JACORU010000001.1"/>
</dbReference>
<evidence type="ECO:0000313" key="4">
    <source>
        <dbReference type="Proteomes" id="UP000596827"/>
    </source>
</evidence>
<dbReference type="EMBL" id="JACORU010000001">
    <property type="protein sequence ID" value="MBC5763270.1"/>
    <property type="molecule type" value="Genomic_DNA"/>
</dbReference>
<reference evidence="3" key="1">
    <citation type="submission" date="2020-08" db="EMBL/GenBank/DDBJ databases">
        <title>Ramlibacter sp. GTP1 16S ribosomal RNA gene genome sequencing and assembly.</title>
        <authorList>
            <person name="Kang M."/>
        </authorList>
    </citation>
    <scope>NUCLEOTIDE SEQUENCE</scope>
    <source>
        <strain evidence="3">GTP1</strain>
    </source>
</reference>
<dbReference type="Proteomes" id="UP000596827">
    <property type="component" value="Unassembled WGS sequence"/>
</dbReference>
<feature type="chain" id="PRO_5037598720" evidence="1">
    <location>
        <begin position="23"/>
        <end position="289"/>
    </location>
</feature>
<feature type="signal peptide" evidence="1">
    <location>
        <begin position="1"/>
        <end position="22"/>
    </location>
</feature>
<gene>
    <name evidence="3" type="ORF">H8R02_02325</name>
</gene>
<accession>A0A923M4K1</accession>
<organism evidence="3 4">
    <name type="scientific">Ramlibacter albus</name>
    <dbReference type="NCBI Taxonomy" id="2079448"/>
    <lineage>
        <taxon>Bacteria</taxon>
        <taxon>Pseudomonadati</taxon>
        <taxon>Pseudomonadota</taxon>
        <taxon>Betaproteobacteria</taxon>
        <taxon>Burkholderiales</taxon>
        <taxon>Comamonadaceae</taxon>
        <taxon>Ramlibacter</taxon>
    </lineage>
</organism>
<sequence length="289" mass="28951">MKKIIRWAVALSLAFAASAASAAISCSSITGSASATVTNVFAGGNIDVSGAISFTCTRAAGDPKFPATFYIGTSGTNGSRNLSNGGNTLAYQLFTAYPGCSAAWQNTGTDISVANSLTAGGDRTTSFSNIPFCLRVTPANTTKPLVFSASETLTIRSASGGGTSYGTGTLSVSGTVNALCLTTTGNTLLFNYTSFQSSAQPGTNGTFVVQCTNTTSFSLSLDAVTGTAAGLTYNLGLTSVGTQNLNSQSGTGNTVTYQVPGSIPAGQAGTCATGATCVGNDSRTVTITY</sequence>
<dbReference type="Pfam" id="PF05229">
    <property type="entry name" value="SCPU"/>
    <property type="match status" value="1"/>
</dbReference>
<dbReference type="InterPro" id="IPR007893">
    <property type="entry name" value="Spore_coat_U/FanG"/>
</dbReference>
<keyword evidence="1" id="KW-0732">Signal</keyword>
<comment type="caution">
    <text evidence="3">The sequence shown here is derived from an EMBL/GenBank/DDBJ whole genome shotgun (WGS) entry which is preliminary data.</text>
</comment>
<keyword evidence="3" id="KW-0167">Capsid protein</keyword>
<proteinExistence type="predicted"/>
<keyword evidence="4" id="KW-1185">Reference proteome</keyword>
<dbReference type="AlphaFoldDB" id="A0A923M4K1"/>
<evidence type="ECO:0000259" key="2">
    <source>
        <dbReference type="Pfam" id="PF05229"/>
    </source>
</evidence>
<dbReference type="PROSITE" id="PS51257">
    <property type="entry name" value="PROKAR_LIPOPROTEIN"/>
    <property type="match status" value="1"/>
</dbReference>
<protein>
    <submittedName>
        <fullName evidence="3">Spore coat protein U domain-containing protein</fullName>
    </submittedName>
</protein>
<evidence type="ECO:0000256" key="1">
    <source>
        <dbReference type="SAM" id="SignalP"/>
    </source>
</evidence>
<keyword evidence="3" id="KW-0946">Virion</keyword>
<evidence type="ECO:0000313" key="3">
    <source>
        <dbReference type="EMBL" id="MBC5763270.1"/>
    </source>
</evidence>
<feature type="domain" description="Spore coat protein U/FanG" evidence="2">
    <location>
        <begin position="15"/>
        <end position="144"/>
    </location>
</feature>